<evidence type="ECO:0000313" key="2">
    <source>
        <dbReference type="Proteomes" id="UP001054902"/>
    </source>
</evidence>
<dbReference type="Proteomes" id="UP001054902">
    <property type="component" value="Unassembled WGS sequence"/>
</dbReference>
<dbReference type="InterPro" id="IPR026906">
    <property type="entry name" value="LRR_5"/>
</dbReference>
<dbReference type="PANTHER" id="PTHR45661">
    <property type="entry name" value="SURFACE ANTIGEN"/>
    <property type="match status" value="1"/>
</dbReference>
<proteinExistence type="predicted"/>
<dbReference type="InterPro" id="IPR032675">
    <property type="entry name" value="LRR_dom_sf"/>
</dbReference>
<dbReference type="AlphaFoldDB" id="A0AAD3D1C8"/>
<comment type="caution">
    <text evidence="1">The sequence shown here is derived from an EMBL/GenBank/DDBJ whole genome shotgun (WGS) entry which is preliminary data.</text>
</comment>
<gene>
    <name evidence="1" type="ORF">CTEN210_12527</name>
</gene>
<reference evidence="1 2" key="1">
    <citation type="journal article" date="2021" name="Sci. Rep.">
        <title>The genome of the diatom Chaetoceros tenuissimus carries an ancient integrated fragment of an extant virus.</title>
        <authorList>
            <person name="Hongo Y."/>
            <person name="Kimura K."/>
            <person name="Takaki Y."/>
            <person name="Yoshida Y."/>
            <person name="Baba S."/>
            <person name="Kobayashi G."/>
            <person name="Nagasaki K."/>
            <person name="Hano T."/>
            <person name="Tomaru Y."/>
        </authorList>
    </citation>
    <scope>NUCLEOTIDE SEQUENCE [LARGE SCALE GENOMIC DNA]</scope>
    <source>
        <strain evidence="1 2">NIES-3715</strain>
    </source>
</reference>
<dbReference type="SUPFAM" id="SSF52058">
    <property type="entry name" value="L domain-like"/>
    <property type="match status" value="1"/>
</dbReference>
<dbReference type="Gene3D" id="3.80.10.10">
    <property type="entry name" value="Ribonuclease Inhibitor"/>
    <property type="match status" value="1"/>
</dbReference>
<dbReference type="Pfam" id="PF13306">
    <property type="entry name" value="LRR_5"/>
    <property type="match status" value="1"/>
</dbReference>
<accession>A0AAD3D1C8</accession>
<evidence type="ECO:0008006" key="3">
    <source>
        <dbReference type="Google" id="ProtNLM"/>
    </source>
</evidence>
<dbReference type="EMBL" id="BLLK01000051">
    <property type="protein sequence ID" value="GFH56051.1"/>
    <property type="molecule type" value="Genomic_DNA"/>
</dbReference>
<dbReference type="InterPro" id="IPR053139">
    <property type="entry name" value="Surface_bspA-like"/>
</dbReference>
<name>A0AAD3D1C8_9STRA</name>
<keyword evidence="2" id="KW-1185">Reference proteome</keyword>
<organism evidence="1 2">
    <name type="scientific">Chaetoceros tenuissimus</name>
    <dbReference type="NCBI Taxonomy" id="426638"/>
    <lineage>
        <taxon>Eukaryota</taxon>
        <taxon>Sar</taxon>
        <taxon>Stramenopiles</taxon>
        <taxon>Ochrophyta</taxon>
        <taxon>Bacillariophyta</taxon>
        <taxon>Coscinodiscophyceae</taxon>
        <taxon>Chaetocerotophycidae</taxon>
        <taxon>Chaetocerotales</taxon>
        <taxon>Chaetocerotaceae</taxon>
        <taxon>Chaetoceros</taxon>
    </lineage>
</organism>
<dbReference type="PANTHER" id="PTHR45661:SF3">
    <property type="entry name" value="IG-LIKE DOMAIN-CONTAINING PROTEIN"/>
    <property type="match status" value="1"/>
</dbReference>
<protein>
    <recommendedName>
        <fullName evidence="3">Leucine-rich repeat domain-containing protein</fullName>
    </recommendedName>
</protein>
<evidence type="ECO:0000313" key="1">
    <source>
        <dbReference type="EMBL" id="GFH56051.1"/>
    </source>
</evidence>
<sequence>MRVDIVNGLKTLFYDGRELYNHHLDQDAMFLKESERSEECLAYHRERESWEQIIVLDGVIEIVSWAFKGCKNIQKVILADSVMRIEGTAFYDCFKLAFIKWSRNLEYIGNVAFFNCFALEAVYLPPSCREVDHGAFIGCKNLIIFVVGQNTQLGEEALVGTKILKKSPFETAQFGIYNNEEVHTWVRNLNTSPEFELHGVCSSFEPLDLHDFYLLLKQSGLNSMNVPNDIGVTPSEYLNRNPYAKIKESQLAKYYVLQLMGEVV</sequence>